<dbReference type="SUPFAM" id="SSF47336">
    <property type="entry name" value="ACP-like"/>
    <property type="match status" value="2"/>
</dbReference>
<keyword evidence="5" id="KW-0436">Ligase</keyword>
<name>V5Z9F5_9GAMM</name>
<dbReference type="PANTHER" id="PTHR45527">
    <property type="entry name" value="NONRIBOSOMAL PEPTIDE SYNTHETASE"/>
    <property type="match status" value="1"/>
</dbReference>
<keyword evidence="6" id="KW-1185">Reference proteome</keyword>
<dbReference type="Pfam" id="PF00668">
    <property type="entry name" value="Condensation"/>
    <property type="match status" value="2"/>
</dbReference>
<dbReference type="InterPro" id="IPR025110">
    <property type="entry name" value="AMP-bd_C"/>
</dbReference>
<dbReference type="EC" id="6.3.2.26" evidence="5"/>
<dbReference type="Gene3D" id="3.40.50.1820">
    <property type="entry name" value="alpha/beta hydrolase"/>
    <property type="match status" value="2"/>
</dbReference>
<dbReference type="Gene3D" id="1.10.1200.10">
    <property type="entry name" value="ACP-like"/>
    <property type="match status" value="1"/>
</dbReference>
<dbReference type="InterPro" id="IPR036736">
    <property type="entry name" value="ACP-like_sf"/>
</dbReference>
<evidence type="ECO:0000256" key="1">
    <source>
        <dbReference type="ARBA" id="ARBA00001957"/>
    </source>
</evidence>
<dbReference type="SUPFAM" id="SSF53474">
    <property type="entry name" value="alpha/beta-Hydrolases"/>
    <property type="match status" value="1"/>
</dbReference>
<evidence type="ECO:0000259" key="4">
    <source>
        <dbReference type="PROSITE" id="PS50075"/>
    </source>
</evidence>
<sequence>MDRVSRFDNFFALGGHSLLAVRLMERLRRQQLPASVQAVFATRTLAELAATLGQQQEVSVPPLLLTQDCRQVTPDMLPLISLSQTDIDSLTGRLPGGVAAIQDIYGLSPLQEGILFHHLMSDKGDPYLLIAQLRFDDRAALLRYAAALDQVVARHDVLRTAFVWEGLSEPAQVVLREVESVLTEVELDDSTPALDQLLARFHPRHYRLDLGQAPLLRLIAARDGDGRWYAVQLWHHLIGDHTALAIQQEEIAAICEGRGNSLTPSAPYRNLVAHARLGVSQQAQEDFFSAMLGDIDTPTLPFGLGDVHADGQGVREAHLALPDTLSRGLRQQARQLGVSLASLCHLAWGQVLAHASGNSQVVFGTVLLGRLQAGPEADRILGLVINTLPLRLDIDQRATREAVQETHAALSRLLGHEHASLTLAQRCSVFATRTLAELAATLGQQQEVSVPPLLLTQDCRQVTPEMLPLISLSQTDIDSLTGRLPGGVAAIQDIYGLSPLQEGILFHHLLATGGDPYLLLVQLSFDSHAALLRYAAALDRVVARHDVLRTAFVWEGLSEPAQVVLREVDSVLTEVELDDSTPALAQLLSRYDLAHFRLDLSQPPLVRLIAARGDDGRWYALQMWHHLIGDHSTLAIQQQEIAAIYAGQGDSLPPPTPYRNLIAQARLGVSQQDHEQFFRKMLGDIDTPTLPFGLTGKHSDACQVTEAHQRLPVELNQRLRDLARKLGVSLASLCHLAWGQLLAHTSGNSQVVFGTVLLGRLQGGRDAESTMGLFINTLPLRLDIDQRGVRQAVEETHRALSELLMHEHASLALAQRCSGIAAPAPLFSALLNYRHSDGRNVQQTPEGMQILDAEERTNYPFVLSVEDFGDALGLTAQTTAMATPEQVCGWMSQALTSIADALETAPDRVVRSLNILTAAERHFLLDELNQTTVTWPTCQPVQVLFEQQAAQHPDVLALTFEEQTLSYGELNSRANQLAHALLAKGVGPDGLVAICAARSPQLMVALLAVLKTGAAYVPLDPDYPEQRLHYILQDAAAPLLLADAAGRTALGEHQVDTIALDIPLEGEWPLSNPQHIVDEDSLDDLAYVIYTSGSTGNPKGAGNSHRSLINRLLWAADEYGLDASDRVLQKTPFGFDVSVWELFLPLIVGASLVIARPGGHKDPAYLVELIEQQRVTTAHFVPSMLALFLHHPVGRCDDSLRRLVFSGEALPAELLEEVLCALPTVTCFNHYGPTEAAIDVTSWRCHTLRQQQPVPIGRPIANSRIYLLNDERQPVPFGASGELYIAGTPVARGYHHRAELTAERFLADPFCNQSGGRMYRTGDLARYQPDGSLIYLGRNDDQVKIRGLRIEPGEIAAAIQAHPEVDAAAVIVDYRRGEPQLVAYVVLRPHSQLNAADLRQTLNDSLPDYMVPAAWVMLESLPLSPNGKLARNRLPLPDEHAFIRAENAAPVTPAETIVASIWAELLDVEQPGRFDNFFDLGGHSLLAVRVVERLRPYGSIGVDILFAKPLLWEFAAAVAAHDESVQTRAVAVRGEGKEQPVFFMPTGLGDYTYAFRLAREISTDCPIYALPWPEHASARPKTLCALAKHMVEMVQEVQPKGPYTLFGYSSGGLLAHEIGVQLQEAGEKVALLGLIDTLAGSAPAPAFNPWLVNMFLFNAPVLAQQWDSSLIEELMQLDRNTIYQKLKESNMPETEQLFAVSPERWQQSYHYQQLCSGASQRPVLPRVHLIAAEETLPVPDVDPLMLADAARFNRFVAHTASLEDLGWSALYNDGQLSVERVNGDHASMMSDKENRRLLAQRISQVLKSRH</sequence>
<dbReference type="Gene3D" id="2.30.38.10">
    <property type="entry name" value="Luciferase, Domain 3"/>
    <property type="match status" value="1"/>
</dbReference>
<dbReference type="FunFam" id="3.40.50.12780:FF:000012">
    <property type="entry name" value="Non-ribosomal peptide synthetase"/>
    <property type="match status" value="1"/>
</dbReference>
<dbReference type="SUPFAM" id="SSF56801">
    <property type="entry name" value="Acetyl-CoA synthetase-like"/>
    <property type="match status" value="1"/>
</dbReference>
<dbReference type="InterPro" id="IPR020845">
    <property type="entry name" value="AMP-binding_CS"/>
</dbReference>
<dbReference type="GO" id="GO:0044550">
    <property type="term" value="P:secondary metabolite biosynthetic process"/>
    <property type="evidence" value="ECO:0007669"/>
    <property type="project" value="UniProtKB-ARBA"/>
</dbReference>
<dbReference type="GO" id="GO:0031177">
    <property type="term" value="F:phosphopantetheine binding"/>
    <property type="evidence" value="ECO:0007669"/>
    <property type="project" value="TreeGrafter"/>
</dbReference>
<dbReference type="STRING" id="1161919.EPIR_2615"/>
<dbReference type="InterPro" id="IPR029058">
    <property type="entry name" value="AB_hydrolase_fold"/>
</dbReference>
<dbReference type="Pfam" id="PF13193">
    <property type="entry name" value="AMP-binding_C"/>
    <property type="match status" value="1"/>
</dbReference>
<dbReference type="FunFam" id="3.30.300.30:FF:000010">
    <property type="entry name" value="Enterobactin synthetase component F"/>
    <property type="match status" value="1"/>
</dbReference>
<evidence type="ECO:0000313" key="5">
    <source>
        <dbReference type="EMBL" id="CCG87978.1"/>
    </source>
</evidence>
<dbReference type="Pfam" id="PF00550">
    <property type="entry name" value="PP-binding"/>
    <property type="match status" value="2"/>
</dbReference>
<dbReference type="InterPro" id="IPR023213">
    <property type="entry name" value="CAT-like_dom_sf"/>
</dbReference>
<dbReference type="Proteomes" id="UP000018217">
    <property type="component" value="Unassembled WGS sequence"/>
</dbReference>
<evidence type="ECO:0000256" key="2">
    <source>
        <dbReference type="ARBA" id="ARBA00022450"/>
    </source>
</evidence>
<dbReference type="PROSITE" id="PS50075">
    <property type="entry name" value="CARRIER"/>
    <property type="match status" value="2"/>
</dbReference>
<dbReference type="SUPFAM" id="SSF52777">
    <property type="entry name" value="CoA-dependent acyltransferases"/>
    <property type="match status" value="4"/>
</dbReference>
<dbReference type="Gene3D" id="3.30.559.30">
    <property type="entry name" value="Nonribosomal peptide synthetase, condensation domain"/>
    <property type="match status" value="2"/>
</dbReference>
<dbReference type="InterPro" id="IPR045851">
    <property type="entry name" value="AMP-bd_C_sf"/>
</dbReference>
<accession>V5Z9F5</accession>
<keyword evidence="2" id="KW-0596">Phosphopantetheine</keyword>
<dbReference type="InterPro" id="IPR020802">
    <property type="entry name" value="TesA-like"/>
</dbReference>
<dbReference type="NCBIfam" id="TIGR01733">
    <property type="entry name" value="AA-adenyl-dom"/>
    <property type="match status" value="1"/>
</dbReference>
<dbReference type="PROSITE" id="PS00455">
    <property type="entry name" value="AMP_BINDING"/>
    <property type="match status" value="1"/>
</dbReference>
<dbReference type="GO" id="GO:0043041">
    <property type="term" value="P:amino acid activation for nonribosomal peptide biosynthetic process"/>
    <property type="evidence" value="ECO:0007669"/>
    <property type="project" value="TreeGrafter"/>
</dbReference>
<dbReference type="CDD" id="cd19544">
    <property type="entry name" value="E-C_NRPS"/>
    <property type="match status" value="2"/>
</dbReference>
<dbReference type="InterPro" id="IPR001031">
    <property type="entry name" value="Thioesterase"/>
</dbReference>
<dbReference type="Gene3D" id="3.30.300.30">
    <property type="match status" value="1"/>
</dbReference>
<dbReference type="InterPro" id="IPR010071">
    <property type="entry name" value="AA_adenyl_dom"/>
</dbReference>
<feature type="domain" description="Carrier" evidence="4">
    <location>
        <begin position="1"/>
        <end position="56"/>
    </location>
</feature>
<evidence type="ECO:0000256" key="3">
    <source>
        <dbReference type="ARBA" id="ARBA00022553"/>
    </source>
</evidence>
<evidence type="ECO:0000313" key="6">
    <source>
        <dbReference type="Proteomes" id="UP000018217"/>
    </source>
</evidence>
<reference evidence="5 6" key="1">
    <citation type="journal article" date="2013" name="Syst. Appl. Microbiol.">
        <title>Phylogenetic position and virulence apparatus of the pear flower necrosis pathogen Erwinia piriflorinigrans CFBP 5888T as assessed by comparative genomics.</title>
        <authorList>
            <person name="Smits T.H."/>
            <person name="Rezzonico F."/>
            <person name="Lopez M.M."/>
            <person name="Blom J."/>
            <person name="Goesmann A."/>
            <person name="Frey J.E."/>
            <person name="Duffy B."/>
        </authorList>
    </citation>
    <scope>NUCLEOTIDE SEQUENCE [LARGE SCALE GENOMIC DNA]</scope>
    <source>
        <strain evidence="6">CFBP5888</strain>
    </source>
</reference>
<feature type="domain" description="Carrier" evidence="4">
    <location>
        <begin position="1449"/>
        <end position="1526"/>
    </location>
</feature>
<proteinExistence type="predicted"/>
<gene>
    <name evidence="5" type="primary">eppT</name>
    <name evidence="5" type="ORF">EPIR_2615</name>
</gene>
<dbReference type="FunFam" id="2.30.38.10:FF:000001">
    <property type="entry name" value="Non-ribosomal peptide synthetase PvdI"/>
    <property type="match status" value="1"/>
</dbReference>
<comment type="caution">
    <text evidence="5">The sequence shown here is derived from an EMBL/GenBank/DDBJ whole genome shotgun (WGS) entry which is preliminary data.</text>
</comment>
<dbReference type="PROSITE" id="PS00012">
    <property type="entry name" value="PHOSPHOPANTETHEINE"/>
    <property type="match status" value="1"/>
</dbReference>
<dbReference type="Pfam" id="PF00975">
    <property type="entry name" value="Thioesterase"/>
    <property type="match status" value="1"/>
</dbReference>
<dbReference type="InterPro" id="IPR006162">
    <property type="entry name" value="Ppantetheine_attach_site"/>
</dbReference>
<dbReference type="FunFam" id="3.40.50.980:FF:000002">
    <property type="entry name" value="Enterobactin synthetase component F"/>
    <property type="match status" value="1"/>
</dbReference>
<protein>
    <submittedName>
        <fullName evidence="5">Amino acid adenylation</fullName>
        <ecNumber evidence="5">6.3.2.26</ecNumber>
    </submittedName>
</protein>
<comment type="cofactor">
    <cofactor evidence="1">
        <name>pantetheine 4'-phosphate</name>
        <dbReference type="ChEBI" id="CHEBI:47942"/>
    </cofactor>
</comment>
<dbReference type="GO" id="GO:0050564">
    <property type="term" value="F:N-(5-amino-5-carboxypentanoyl)-L-cysteinyl-D-valine synthase activity"/>
    <property type="evidence" value="ECO:0007669"/>
    <property type="project" value="UniProtKB-EC"/>
</dbReference>
<dbReference type="Gene3D" id="3.40.50.980">
    <property type="match status" value="2"/>
</dbReference>
<dbReference type="FunFam" id="3.40.50.980:FF:000001">
    <property type="entry name" value="Non-ribosomal peptide synthetase"/>
    <property type="match status" value="1"/>
</dbReference>
<dbReference type="Gene3D" id="3.30.559.10">
    <property type="entry name" value="Chloramphenicol acetyltransferase-like domain"/>
    <property type="match status" value="2"/>
</dbReference>
<dbReference type="InterPro" id="IPR001242">
    <property type="entry name" value="Condensation_dom"/>
</dbReference>
<dbReference type="SMART" id="SM00824">
    <property type="entry name" value="PKS_TE"/>
    <property type="match status" value="1"/>
</dbReference>
<dbReference type="PANTHER" id="PTHR45527:SF1">
    <property type="entry name" value="FATTY ACID SYNTHASE"/>
    <property type="match status" value="1"/>
</dbReference>
<dbReference type="GO" id="GO:0005737">
    <property type="term" value="C:cytoplasm"/>
    <property type="evidence" value="ECO:0007669"/>
    <property type="project" value="TreeGrafter"/>
</dbReference>
<organism evidence="5 6">
    <name type="scientific">Erwinia piriflorinigrans CFBP 5888</name>
    <dbReference type="NCBI Taxonomy" id="1161919"/>
    <lineage>
        <taxon>Bacteria</taxon>
        <taxon>Pseudomonadati</taxon>
        <taxon>Pseudomonadota</taxon>
        <taxon>Gammaproteobacteria</taxon>
        <taxon>Enterobacterales</taxon>
        <taxon>Erwiniaceae</taxon>
        <taxon>Erwinia</taxon>
    </lineage>
</organism>
<dbReference type="Pfam" id="PF00501">
    <property type="entry name" value="AMP-binding"/>
    <property type="match status" value="1"/>
</dbReference>
<dbReference type="InterPro" id="IPR000873">
    <property type="entry name" value="AMP-dep_synth/lig_dom"/>
</dbReference>
<dbReference type="EMBL" id="CAHS01000016">
    <property type="protein sequence ID" value="CCG87978.1"/>
    <property type="molecule type" value="Genomic_DNA"/>
</dbReference>
<dbReference type="CDD" id="cd05930">
    <property type="entry name" value="A_NRPS"/>
    <property type="match status" value="1"/>
</dbReference>
<dbReference type="InterPro" id="IPR009081">
    <property type="entry name" value="PP-bd_ACP"/>
</dbReference>
<keyword evidence="3" id="KW-0597">Phosphoprotein</keyword>